<name>A0ABQ5RT85_9CHLO</name>
<keyword evidence="3" id="KW-1185">Reference proteome</keyword>
<accession>A0ABQ5RT85</accession>
<gene>
    <name evidence="2" type="ORF">VaNZ11_002917</name>
</gene>
<sequence length="306" mass="32516">MDTRSDSVGFLDECLSKAPLPKDRQSSTYAAASMEVRSLRANNCAIYASRMPIFSMRADPDQYSSSDYASARNVPTWSSSCWGEQCNVPNYDEVRCDSLHSVAGPRSVAQPICRVPSRGVASPTRFIDTGSSLPAMATQGASLASLCTVLSSPASHMTLATAKSRCSFGEPKVSAEDNTTVTEAAAAAFGRSMTWAPESAKSEVSSGLLPSISVSQNDRTALSFFGQPETTVALPPISVADTLRADMVCTVTALPPWQRVPTGKTATCASDSSEKRGLSEETVRGGSPRNTWRYCGVAVANMRRAL</sequence>
<evidence type="ECO:0000313" key="3">
    <source>
        <dbReference type="Proteomes" id="UP001165090"/>
    </source>
</evidence>
<reference evidence="2 3" key="1">
    <citation type="journal article" date="2023" name="IScience">
        <title>Expanded male sex-determining region conserved during the evolution of homothallism in the green alga Volvox.</title>
        <authorList>
            <person name="Yamamoto K."/>
            <person name="Matsuzaki R."/>
            <person name="Mahakham W."/>
            <person name="Heman W."/>
            <person name="Sekimoto H."/>
            <person name="Kawachi M."/>
            <person name="Minakuchi Y."/>
            <person name="Toyoda A."/>
            <person name="Nozaki H."/>
        </authorList>
    </citation>
    <scope>NUCLEOTIDE SEQUENCE [LARGE SCALE GENOMIC DNA]</scope>
    <source>
        <strain evidence="2 3">NIES-4468</strain>
    </source>
</reference>
<protein>
    <recommendedName>
        <fullName evidence="4">Ig-like domain-containing protein</fullName>
    </recommendedName>
</protein>
<dbReference type="Proteomes" id="UP001165090">
    <property type="component" value="Unassembled WGS sequence"/>
</dbReference>
<proteinExistence type="predicted"/>
<comment type="caution">
    <text evidence="2">The sequence shown here is derived from an EMBL/GenBank/DDBJ whole genome shotgun (WGS) entry which is preliminary data.</text>
</comment>
<dbReference type="EMBL" id="BSDZ01000008">
    <property type="protein sequence ID" value="GLI60811.1"/>
    <property type="molecule type" value="Genomic_DNA"/>
</dbReference>
<feature type="region of interest" description="Disordered" evidence="1">
    <location>
        <begin position="261"/>
        <end position="285"/>
    </location>
</feature>
<evidence type="ECO:0000313" key="2">
    <source>
        <dbReference type="EMBL" id="GLI60811.1"/>
    </source>
</evidence>
<evidence type="ECO:0008006" key="4">
    <source>
        <dbReference type="Google" id="ProtNLM"/>
    </source>
</evidence>
<feature type="compositionally biased region" description="Basic and acidic residues" evidence="1">
    <location>
        <begin position="272"/>
        <end position="283"/>
    </location>
</feature>
<organism evidence="2 3">
    <name type="scientific">Volvox africanus</name>
    <dbReference type="NCBI Taxonomy" id="51714"/>
    <lineage>
        <taxon>Eukaryota</taxon>
        <taxon>Viridiplantae</taxon>
        <taxon>Chlorophyta</taxon>
        <taxon>core chlorophytes</taxon>
        <taxon>Chlorophyceae</taxon>
        <taxon>CS clade</taxon>
        <taxon>Chlamydomonadales</taxon>
        <taxon>Volvocaceae</taxon>
        <taxon>Volvox</taxon>
    </lineage>
</organism>
<evidence type="ECO:0000256" key="1">
    <source>
        <dbReference type="SAM" id="MobiDB-lite"/>
    </source>
</evidence>